<dbReference type="AlphaFoldDB" id="A0A067TR98"/>
<dbReference type="GO" id="GO:0003924">
    <property type="term" value="F:GTPase activity"/>
    <property type="evidence" value="ECO:0007669"/>
    <property type="project" value="InterPro"/>
</dbReference>
<dbReference type="CDD" id="cd14826">
    <property type="entry name" value="SR_alpha_SRX"/>
    <property type="match status" value="1"/>
</dbReference>
<dbReference type="InterPro" id="IPR007222">
    <property type="entry name" value="Sig_recog_particle_rcpt_asu_N"/>
</dbReference>
<dbReference type="HOGENOM" id="CLU_009301_8_1_1"/>
<evidence type="ECO:0000256" key="2">
    <source>
        <dbReference type="ARBA" id="ARBA00008531"/>
    </source>
</evidence>
<feature type="domain" description="SRP54-type proteins GTP-binding" evidence="9">
    <location>
        <begin position="639"/>
        <end position="652"/>
    </location>
</feature>
<organism evidence="10 11">
    <name type="scientific">Galerina marginata (strain CBS 339.88)</name>
    <dbReference type="NCBI Taxonomy" id="685588"/>
    <lineage>
        <taxon>Eukaryota</taxon>
        <taxon>Fungi</taxon>
        <taxon>Dikarya</taxon>
        <taxon>Basidiomycota</taxon>
        <taxon>Agaricomycotina</taxon>
        <taxon>Agaricomycetes</taxon>
        <taxon>Agaricomycetidae</taxon>
        <taxon>Agaricales</taxon>
        <taxon>Agaricineae</taxon>
        <taxon>Strophariaceae</taxon>
        <taxon>Galerina</taxon>
    </lineage>
</organism>
<dbReference type="EMBL" id="KL142370">
    <property type="protein sequence ID" value="KDR81453.1"/>
    <property type="molecule type" value="Genomic_DNA"/>
</dbReference>
<dbReference type="Gene3D" id="1.20.120.140">
    <property type="entry name" value="Signal recognition particle SRP54, nucleotide-binding domain"/>
    <property type="match status" value="1"/>
</dbReference>
<dbReference type="Gene3D" id="3.40.50.300">
    <property type="entry name" value="P-loop containing nucleotide triphosphate hydrolases"/>
    <property type="match status" value="1"/>
</dbReference>
<accession>A0A067TR98</accession>
<name>A0A067TR98_GALM3</name>
<evidence type="ECO:0000313" key="11">
    <source>
        <dbReference type="Proteomes" id="UP000027222"/>
    </source>
</evidence>
<evidence type="ECO:0000256" key="6">
    <source>
        <dbReference type="ARBA" id="ARBA00023136"/>
    </source>
</evidence>
<dbReference type="Gene3D" id="3.30.450.60">
    <property type="match status" value="1"/>
</dbReference>
<evidence type="ECO:0000256" key="8">
    <source>
        <dbReference type="SAM" id="MobiDB-lite"/>
    </source>
</evidence>
<keyword evidence="4" id="KW-0256">Endoplasmic reticulum</keyword>
<dbReference type="InterPro" id="IPR027417">
    <property type="entry name" value="P-loop_NTPase"/>
</dbReference>
<dbReference type="SMART" id="SM00382">
    <property type="entry name" value="AAA"/>
    <property type="match status" value="1"/>
</dbReference>
<protein>
    <recommendedName>
        <fullName evidence="9">SRP54-type proteins GTP-binding domain-containing protein</fullName>
    </recommendedName>
</protein>
<dbReference type="GO" id="GO:0006614">
    <property type="term" value="P:SRP-dependent cotranslational protein targeting to membrane"/>
    <property type="evidence" value="ECO:0007669"/>
    <property type="project" value="InterPro"/>
</dbReference>
<dbReference type="SMART" id="SM00963">
    <property type="entry name" value="SRP54_N"/>
    <property type="match status" value="1"/>
</dbReference>
<evidence type="ECO:0000256" key="1">
    <source>
        <dbReference type="ARBA" id="ARBA00004397"/>
    </source>
</evidence>
<evidence type="ECO:0000313" key="10">
    <source>
        <dbReference type="EMBL" id="KDR81453.1"/>
    </source>
</evidence>
<evidence type="ECO:0000256" key="5">
    <source>
        <dbReference type="ARBA" id="ARBA00023134"/>
    </source>
</evidence>
<dbReference type="SUPFAM" id="SSF47364">
    <property type="entry name" value="Domain of the SRP/SRP receptor G-proteins"/>
    <property type="match status" value="1"/>
</dbReference>
<dbReference type="InterPro" id="IPR042101">
    <property type="entry name" value="SRP54_N_sf"/>
</dbReference>
<dbReference type="CDD" id="cd17876">
    <property type="entry name" value="SRalpha_C"/>
    <property type="match status" value="1"/>
</dbReference>
<dbReference type="InterPro" id="IPR011012">
    <property type="entry name" value="Longin-like_dom_sf"/>
</dbReference>
<dbReference type="PANTHER" id="PTHR43134:SF1">
    <property type="entry name" value="SIGNAL RECOGNITION PARTICLE RECEPTOR SUBUNIT ALPHA"/>
    <property type="match status" value="1"/>
</dbReference>
<feature type="compositionally biased region" description="Basic residues" evidence="8">
    <location>
        <begin position="238"/>
        <end position="247"/>
    </location>
</feature>
<keyword evidence="5" id="KW-0342">GTP-binding</keyword>
<feature type="region of interest" description="Disordered" evidence="8">
    <location>
        <begin position="155"/>
        <end position="262"/>
    </location>
</feature>
<evidence type="ECO:0000256" key="4">
    <source>
        <dbReference type="ARBA" id="ARBA00022824"/>
    </source>
</evidence>
<comment type="subcellular location">
    <subcellularLocation>
        <location evidence="1">Endoplasmic reticulum membrane</location>
        <topology evidence="1">Peripheral membrane protein</topology>
        <orientation evidence="1">Cytoplasmic side</orientation>
    </subcellularLocation>
</comment>
<dbReference type="Pfam" id="PF04086">
    <property type="entry name" value="SRP-alpha_N"/>
    <property type="match status" value="1"/>
</dbReference>
<dbReference type="Proteomes" id="UP000027222">
    <property type="component" value="Unassembled WGS sequence"/>
</dbReference>
<gene>
    <name evidence="10" type="ORF">GALMADRAFT_239386</name>
</gene>
<dbReference type="InterPro" id="IPR013822">
    <property type="entry name" value="Signal_recog_particl_SRP54_hlx"/>
</dbReference>
<evidence type="ECO:0000259" key="9">
    <source>
        <dbReference type="PROSITE" id="PS00300"/>
    </source>
</evidence>
<evidence type="ECO:0000256" key="7">
    <source>
        <dbReference type="ARBA" id="ARBA00023170"/>
    </source>
</evidence>
<dbReference type="PROSITE" id="PS00300">
    <property type="entry name" value="SRP54"/>
    <property type="match status" value="1"/>
</dbReference>
<dbReference type="PANTHER" id="PTHR43134">
    <property type="entry name" value="SIGNAL RECOGNITION PARTICLE RECEPTOR SUBUNIT ALPHA"/>
    <property type="match status" value="1"/>
</dbReference>
<dbReference type="FunFam" id="3.40.50.300:FF:000188">
    <property type="entry name" value="signal recognition particle receptor subunit alpha"/>
    <property type="match status" value="1"/>
</dbReference>
<dbReference type="SUPFAM" id="SSF64356">
    <property type="entry name" value="SNARE-like"/>
    <property type="match status" value="1"/>
</dbReference>
<reference evidence="11" key="1">
    <citation type="journal article" date="2014" name="Proc. Natl. Acad. Sci. U.S.A.">
        <title>Extensive sampling of basidiomycete genomes demonstrates inadequacy of the white-rot/brown-rot paradigm for wood decay fungi.</title>
        <authorList>
            <person name="Riley R."/>
            <person name="Salamov A.A."/>
            <person name="Brown D.W."/>
            <person name="Nagy L.G."/>
            <person name="Floudas D."/>
            <person name="Held B.W."/>
            <person name="Levasseur A."/>
            <person name="Lombard V."/>
            <person name="Morin E."/>
            <person name="Otillar R."/>
            <person name="Lindquist E.A."/>
            <person name="Sun H."/>
            <person name="LaButti K.M."/>
            <person name="Schmutz J."/>
            <person name="Jabbour D."/>
            <person name="Luo H."/>
            <person name="Baker S.E."/>
            <person name="Pisabarro A.G."/>
            <person name="Walton J.D."/>
            <person name="Blanchette R.A."/>
            <person name="Henrissat B."/>
            <person name="Martin F."/>
            <person name="Cullen D."/>
            <person name="Hibbett D.S."/>
            <person name="Grigoriev I.V."/>
        </authorList>
    </citation>
    <scope>NUCLEOTIDE SEQUENCE [LARGE SCALE GENOMIC DNA]</scope>
    <source>
        <strain evidence="11">CBS 339.88</strain>
    </source>
</reference>
<keyword evidence="7" id="KW-0675">Receptor</keyword>
<dbReference type="Pfam" id="PF00448">
    <property type="entry name" value="SRP54"/>
    <property type="match status" value="1"/>
</dbReference>
<keyword evidence="6" id="KW-0472">Membrane</keyword>
<proteinExistence type="inferred from homology"/>
<dbReference type="GO" id="GO:0005047">
    <property type="term" value="F:signal recognition particle binding"/>
    <property type="evidence" value="ECO:0007669"/>
    <property type="project" value="InterPro"/>
</dbReference>
<dbReference type="InterPro" id="IPR036225">
    <property type="entry name" value="SRP/SRP_N"/>
</dbReference>
<keyword evidence="3" id="KW-0547">Nucleotide-binding</keyword>
<feature type="compositionally biased region" description="Basic and acidic residues" evidence="8">
    <location>
        <begin position="165"/>
        <end position="179"/>
    </location>
</feature>
<dbReference type="OrthoDB" id="1727884at2759"/>
<comment type="similarity">
    <text evidence="2">Belongs to the GTP-binding SRP family.</text>
</comment>
<sequence>MLDHCSISHKGGIVLWSRSFTPDAAHLASSSASPVNSLIREALIEGRTTDEKYEKDGYAVKWTFVNDLELIFVVAYQRILQLTYVDDLLAAMKRLFVQYFEPFVTTFVASLHSINSAKTAAVQGASWDFAKAFERWDVLFDRLLKGLEEKAAQDRKSRLRSAVRTHVEDSTPPSDDHDTAPSIDPDTPQDEQQIARNVQALKSRLRGRGGRRGGRGGGRMEIGGRESAAESDSDTQPKRKSKAKVQRKWGDEAPTESDMASLDFSVDKKDSSDIGSHDLQSLVDQSSLGTRTRDGLYEVKDWDFSKDNNSRDDTDDDIANALKPLDPKMSGSENSLGTFSSIFARLTGSKVLTDADLKPVLEAMKQHLMKKNVAMDISEKVCEGVGEGLVGKKVGGFQTINNAVRMALSTSLTRILTPKTSTDLLLSIRTKLSAPLPSNQQRIPYSITFVGVNGVGKSTNLSKVCFWLIQNGLRVLIAACDTFRSGAVEQLRVHVRNLSMLGVNGATDSKGRVELFERGYGKDAAAIAREAIGYARDNDFDVVLIDTAGRMQDNEPLMRALAKLVSVNNPDKIIFVGEALVGNEAVDQLTKFDRALRDFSSASGAGQGRGIDGMLVTKWDTVDDKVGAALSMTYVTGQPIIFVGCGQTYTDLRQLRVANVVQAILKD</sequence>
<dbReference type="GO" id="GO:0005785">
    <property type="term" value="C:signal recognition particle receptor complex"/>
    <property type="evidence" value="ECO:0007669"/>
    <property type="project" value="InterPro"/>
</dbReference>
<keyword evidence="11" id="KW-1185">Reference proteome</keyword>
<dbReference type="InterPro" id="IPR000897">
    <property type="entry name" value="SRP54_GTPase_dom"/>
</dbReference>
<dbReference type="Pfam" id="PF02881">
    <property type="entry name" value="SRP54_N"/>
    <property type="match status" value="1"/>
</dbReference>
<dbReference type="STRING" id="685588.A0A067TR98"/>
<feature type="compositionally biased region" description="Basic residues" evidence="8">
    <location>
        <begin position="203"/>
        <end position="214"/>
    </location>
</feature>
<evidence type="ECO:0000256" key="3">
    <source>
        <dbReference type="ARBA" id="ARBA00022741"/>
    </source>
</evidence>
<dbReference type="SMART" id="SM00962">
    <property type="entry name" value="SRP54"/>
    <property type="match status" value="1"/>
</dbReference>
<dbReference type="SUPFAM" id="SSF52540">
    <property type="entry name" value="P-loop containing nucleoside triphosphate hydrolases"/>
    <property type="match status" value="1"/>
</dbReference>
<dbReference type="GO" id="GO:0005525">
    <property type="term" value="F:GTP binding"/>
    <property type="evidence" value="ECO:0007669"/>
    <property type="project" value="UniProtKB-KW"/>
</dbReference>
<dbReference type="InterPro" id="IPR003593">
    <property type="entry name" value="AAA+_ATPase"/>
</dbReference>
<dbReference type="GO" id="GO:0006886">
    <property type="term" value="P:intracellular protein transport"/>
    <property type="evidence" value="ECO:0007669"/>
    <property type="project" value="InterPro"/>
</dbReference>